<comment type="caution">
    <text evidence="2">The sequence shown here is derived from an EMBL/GenBank/DDBJ whole genome shotgun (WGS) entry which is preliminary data.</text>
</comment>
<name>A0ABN9L4R6_9NEOB</name>
<dbReference type="PANTHER" id="PTHR12616">
    <property type="entry name" value="VACUOLAR PROTEIN SORTING VPS41"/>
    <property type="match status" value="1"/>
</dbReference>
<evidence type="ECO:0000313" key="3">
    <source>
        <dbReference type="Proteomes" id="UP001176940"/>
    </source>
</evidence>
<organism evidence="2 3">
    <name type="scientific">Ranitomeya imitator</name>
    <name type="common">mimic poison frog</name>
    <dbReference type="NCBI Taxonomy" id="111125"/>
    <lineage>
        <taxon>Eukaryota</taxon>
        <taxon>Metazoa</taxon>
        <taxon>Chordata</taxon>
        <taxon>Craniata</taxon>
        <taxon>Vertebrata</taxon>
        <taxon>Euteleostomi</taxon>
        <taxon>Amphibia</taxon>
        <taxon>Batrachia</taxon>
        <taxon>Anura</taxon>
        <taxon>Neobatrachia</taxon>
        <taxon>Hyloidea</taxon>
        <taxon>Dendrobatidae</taxon>
        <taxon>Dendrobatinae</taxon>
        <taxon>Ranitomeya</taxon>
    </lineage>
</organism>
<evidence type="ECO:0000256" key="1">
    <source>
        <dbReference type="SAM" id="SignalP"/>
    </source>
</evidence>
<feature type="signal peptide" evidence="1">
    <location>
        <begin position="1"/>
        <end position="20"/>
    </location>
</feature>
<protein>
    <submittedName>
        <fullName evidence="2">Uncharacterized protein</fullName>
    </submittedName>
</protein>
<feature type="chain" id="PRO_5046376133" evidence="1">
    <location>
        <begin position="21"/>
        <end position="269"/>
    </location>
</feature>
<dbReference type="EMBL" id="CAUEEQ010006623">
    <property type="protein sequence ID" value="CAJ0930341.1"/>
    <property type="molecule type" value="Genomic_DNA"/>
</dbReference>
<reference evidence="2" key="1">
    <citation type="submission" date="2023-07" db="EMBL/GenBank/DDBJ databases">
        <authorList>
            <person name="Stuckert A."/>
        </authorList>
    </citation>
    <scope>NUCLEOTIDE SEQUENCE</scope>
</reference>
<gene>
    <name evidence="2" type="ORF">RIMI_LOCUS4188043</name>
</gene>
<dbReference type="Pfam" id="PF23556">
    <property type="entry name" value="TPR_Vps41"/>
    <property type="match status" value="1"/>
</dbReference>
<accession>A0ABN9L4R6</accession>
<sequence length="269" mass="30342">MAIAGWSLVLLVSLVPDAMGSAKKQLCPGWELLTLSPSKAADLVCTHFSDQLDEIIGKLKKWVDNLFKDGAQLSPERLQDQPQITELFIDLMCQYDPAQVTQVLQILEHYRLEETIEIAQKHNNHETLAYLLEKKGDIQAAFQVMLTRLQDRLSALTEDSVDAADAKQMPFLKDVEETLSETISLCERTSHTLNQQQREALWFPLLEAMMSPQKLLSSSPSPLYSEALKSLTMEVLNSMAAYISLPSILQRILQQQQMAQVFSFNLTTC</sequence>
<evidence type="ECO:0000313" key="2">
    <source>
        <dbReference type="EMBL" id="CAJ0930341.1"/>
    </source>
</evidence>
<proteinExistence type="predicted"/>
<keyword evidence="1" id="KW-0732">Signal</keyword>
<dbReference type="PANTHER" id="PTHR12616:SF8">
    <property type="entry name" value="VACUOLAR PROTEIN SORTING-ASSOCIATED PROTEIN 8 HOMOLOG"/>
    <property type="match status" value="1"/>
</dbReference>
<dbReference type="Proteomes" id="UP001176940">
    <property type="component" value="Unassembled WGS sequence"/>
</dbReference>
<keyword evidence="3" id="KW-1185">Reference proteome</keyword>
<dbReference type="InterPro" id="IPR045111">
    <property type="entry name" value="Vps41/Vps8"/>
</dbReference>